<dbReference type="RefSeq" id="WP_302265504.1">
    <property type="nucleotide sequence ID" value="NZ_BAAAWO010000001.1"/>
</dbReference>
<feature type="compositionally biased region" description="Basic and acidic residues" evidence="1">
    <location>
        <begin position="252"/>
        <end position="271"/>
    </location>
</feature>
<proteinExistence type="predicted"/>
<gene>
    <name evidence="3" type="ORF">J2S64_003740</name>
</gene>
<feature type="region of interest" description="Disordered" evidence="1">
    <location>
        <begin position="216"/>
        <end position="271"/>
    </location>
</feature>
<feature type="transmembrane region" description="Helical" evidence="2">
    <location>
        <begin position="55"/>
        <end position="76"/>
    </location>
</feature>
<keyword evidence="2" id="KW-0812">Transmembrane</keyword>
<keyword evidence="2" id="KW-1133">Transmembrane helix</keyword>
<evidence type="ECO:0000313" key="4">
    <source>
        <dbReference type="Proteomes" id="UP001183817"/>
    </source>
</evidence>
<organism evidence="3 4">
    <name type="scientific">Paeniglutamicibacter sulfureus</name>
    <dbReference type="NCBI Taxonomy" id="43666"/>
    <lineage>
        <taxon>Bacteria</taxon>
        <taxon>Bacillati</taxon>
        <taxon>Actinomycetota</taxon>
        <taxon>Actinomycetes</taxon>
        <taxon>Micrococcales</taxon>
        <taxon>Micrococcaceae</taxon>
        <taxon>Paeniglutamicibacter</taxon>
    </lineage>
</organism>
<comment type="caution">
    <text evidence="3">The sequence shown here is derived from an EMBL/GenBank/DDBJ whole genome shotgun (WGS) entry which is preliminary data.</text>
</comment>
<sequence length="271" mass="28529">MAPVASNASVASPSTGQRPLRIFYDRVAIALLGCLSVLALPIGGVLALAGVFSGWVPLVALLLAFASFSALRGLAVRDRRAKLLARMETTRTRAMETGRAPSPEPARKTAVVFDAQPNSNKRAPRLTVEELRAEALRIAHKGAALQRPEGWEPTEVPLPQYVVAKTVQRPAPAPLQAAAELKASSTATLRAQEAAARLAEAAGTEGDGAEDVQKIPAIPAAPLTEPVQPARPTGTSDPVGKPAAETTAVRAPRAEATDRINLDDVMQRRRA</sequence>
<name>A0ABU2BRP7_9MICC</name>
<keyword evidence="2" id="KW-0472">Membrane</keyword>
<keyword evidence="4" id="KW-1185">Reference proteome</keyword>
<protein>
    <submittedName>
        <fullName evidence="3">Uncharacterized protein</fullName>
    </submittedName>
</protein>
<evidence type="ECO:0000313" key="3">
    <source>
        <dbReference type="EMBL" id="MDR7360049.1"/>
    </source>
</evidence>
<evidence type="ECO:0000256" key="1">
    <source>
        <dbReference type="SAM" id="MobiDB-lite"/>
    </source>
</evidence>
<dbReference type="Proteomes" id="UP001183817">
    <property type="component" value="Unassembled WGS sequence"/>
</dbReference>
<dbReference type="EMBL" id="JAVDYI010000001">
    <property type="protein sequence ID" value="MDR7360049.1"/>
    <property type="molecule type" value="Genomic_DNA"/>
</dbReference>
<accession>A0ABU2BRP7</accession>
<reference evidence="3 4" key="1">
    <citation type="submission" date="2023-07" db="EMBL/GenBank/DDBJ databases">
        <title>Sequencing the genomes of 1000 actinobacteria strains.</title>
        <authorList>
            <person name="Klenk H.-P."/>
        </authorList>
    </citation>
    <scope>NUCLEOTIDE SEQUENCE [LARGE SCALE GENOMIC DNA]</scope>
    <source>
        <strain evidence="3 4">DSM 20167</strain>
    </source>
</reference>
<feature type="transmembrane region" description="Helical" evidence="2">
    <location>
        <begin position="27"/>
        <end position="49"/>
    </location>
</feature>
<evidence type="ECO:0000256" key="2">
    <source>
        <dbReference type="SAM" id="Phobius"/>
    </source>
</evidence>